<dbReference type="InterPro" id="IPR039551">
    <property type="entry name" value="Cho/carn_acyl_trans"/>
</dbReference>
<accession>A0A3Q0FN32</accession>
<comment type="similarity">
    <text evidence="1">Belongs to the carnitine/choline acetyltransferase family.</text>
</comment>
<dbReference type="GO" id="GO:0004092">
    <property type="term" value="F:carnitine O-acetyltransferase activity"/>
    <property type="evidence" value="ECO:0007669"/>
    <property type="project" value="TreeGrafter"/>
</dbReference>
<dbReference type="InterPro" id="IPR023213">
    <property type="entry name" value="CAT-like_dom_sf"/>
</dbReference>
<proteinExistence type="inferred from homology"/>
<dbReference type="KEGG" id="asn:112548177"/>
<sequence>MDLVRPPAAPCLALALALDAPHSSDENLLALLREAVQSQSDRTDQVLAGQGVDGHLLGLRLAAIADGQRLPELFMDPAFALATHWRLLTGQVSSPLPPSPPWWGGALDGVFQGVSGGGGPRVGGTGIGGVGGGEL</sequence>
<reference evidence="4" key="1">
    <citation type="submission" date="2025-08" db="UniProtKB">
        <authorList>
            <consortium name="RefSeq"/>
        </authorList>
    </citation>
    <scope>IDENTIFICATION</scope>
</reference>
<dbReference type="InParanoid" id="A0A3Q0FN32"/>
<evidence type="ECO:0000259" key="2">
    <source>
        <dbReference type="Pfam" id="PF00755"/>
    </source>
</evidence>
<dbReference type="STRING" id="38654.A0A3Q0FN32"/>
<dbReference type="GO" id="GO:0005777">
    <property type="term" value="C:peroxisome"/>
    <property type="evidence" value="ECO:0007669"/>
    <property type="project" value="TreeGrafter"/>
</dbReference>
<gene>
    <name evidence="4" type="primary">LOC112548177</name>
</gene>
<organism evidence="3 4">
    <name type="scientific">Alligator sinensis</name>
    <name type="common">Chinese alligator</name>
    <dbReference type="NCBI Taxonomy" id="38654"/>
    <lineage>
        <taxon>Eukaryota</taxon>
        <taxon>Metazoa</taxon>
        <taxon>Chordata</taxon>
        <taxon>Craniata</taxon>
        <taxon>Vertebrata</taxon>
        <taxon>Euteleostomi</taxon>
        <taxon>Archelosauria</taxon>
        <taxon>Archosauria</taxon>
        <taxon>Crocodylia</taxon>
        <taxon>Alligatoridae</taxon>
        <taxon>Alligatorinae</taxon>
        <taxon>Alligator</taxon>
    </lineage>
</organism>
<dbReference type="GeneID" id="112548177"/>
<dbReference type="GO" id="GO:0019254">
    <property type="term" value="P:carnitine metabolic process, CoA-linked"/>
    <property type="evidence" value="ECO:0007669"/>
    <property type="project" value="TreeGrafter"/>
</dbReference>
<dbReference type="SUPFAM" id="SSF52777">
    <property type="entry name" value="CoA-dependent acyltransferases"/>
    <property type="match status" value="1"/>
</dbReference>
<name>A0A3Q0FN32_ALLSI</name>
<dbReference type="Pfam" id="PF00755">
    <property type="entry name" value="Carn_acyltransf"/>
    <property type="match status" value="1"/>
</dbReference>
<feature type="domain" description="Choline/carnitine acyltransferase" evidence="2">
    <location>
        <begin position="2"/>
        <end position="96"/>
    </location>
</feature>
<evidence type="ECO:0000256" key="1">
    <source>
        <dbReference type="ARBA" id="ARBA00005232"/>
    </source>
</evidence>
<dbReference type="PANTHER" id="PTHR22589">
    <property type="entry name" value="CARNITINE O-ACYLTRANSFERASE"/>
    <property type="match status" value="1"/>
</dbReference>
<evidence type="ECO:0000313" key="4">
    <source>
        <dbReference type="RefSeq" id="XP_025048724.1"/>
    </source>
</evidence>
<dbReference type="RefSeq" id="XP_025048724.1">
    <property type="nucleotide sequence ID" value="XM_025192939.1"/>
</dbReference>
<dbReference type="Gene3D" id="3.30.559.10">
    <property type="entry name" value="Chloramphenicol acetyltransferase-like domain"/>
    <property type="match status" value="1"/>
</dbReference>
<dbReference type="PANTHER" id="PTHR22589:SF47">
    <property type="entry name" value="CHOLINE_CARNITINE ACYLTRANSFERASE DOMAIN-CONTAINING PROTEIN"/>
    <property type="match status" value="1"/>
</dbReference>
<protein>
    <submittedName>
        <fullName evidence="4">Carnitine O-acetyltransferase-like</fullName>
    </submittedName>
</protein>
<dbReference type="Proteomes" id="UP000189705">
    <property type="component" value="Unplaced"/>
</dbReference>
<keyword evidence="3" id="KW-1185">Reference proteome</keyword>
<dbReference type="AlphaFoldDB" id="A0A3Q0FN32"/>
<dbReference type="InterPro" id="IPR000542">
    <property type="entry name" value="Carn_acyl_trans"/>
</dbReference>
<evidence type="ECO:0000313" key="3">
    <source>
        <dbReference type="Proteomes" id="UP000189705"/>
    </source>
</evidence>